<name>H5UNK6_9MICO</name>
<evidence type="ECO:0000256" key="1">
    <source>
        <dbReference type="ARBA" id="ARBA00004141"/>
    </source>
</evidence>
<protein>
    <recommendedName>
        <fullName evidence="6">ABC-2 type transporter transmembrane domain-containing protein</fullName>
    </recommendedName>
</protein>
<evidence type="ECO:0000256" key="3">
    <source>
        <dbReference type="ARBA" id="ARBA00022989"/>
    </source>
</evidence>
<feature type="transmembrane region" description="Helical" evidence="5">
    <location>
        <begin position="161"/>
        <end position="181"/>
    </location>
</feature>
<gene>
    <name evidence="7" type="ORF">MOPEL_009_00040</name>
</gene>
<feature type="domain" description="ABC-2 type transporter transmembrane" evidence="6">
    <location>
        <begin position="6"/>
        <end position="182"/>
    </location>
</feature>
<keyword evidence="2 5" id="KW-0812">Transmembrane</keyword>
<dbReference type="GO" id="GO:0140359">
    <property type="term" value="F:ABC-type transporter activity"/>
    <property type="evidence" value="ECO:0007669"/>
    <property type="project" value="InterPro"/>
</dbReference>
<dbReference type="EMBL" id="BAFE01000009">
    <property type="protein sequence ID" value="GAB47314.1"/>
    <property type="molecule type" value="Genomic_DNA"/>
</dbReference>
<feature type="transmembrane region" description="Helical" evidence="5">
    <location>
        <begin position="96"/>
        <end position="117"/>
    </location>
</feature>
<sequence>MTTYYRYEVLRELREPVGLLFTLGLPAFMYLVFGAAQAYGQQDIGHGNVAAHVMISMAVYGAMTATTTIGAAAALEKQFGWGRQLGLTPLRDSGFVIVKVALAVTMALVAVAAVYVLGAATGAHAEVHVWVLSALGCVAGALVFALYGLTFGLGMRSRSAVGVASGTLVLLAFLGGLFTPLSGTMLQLSRFTPVYGAAALARAPLTEGAVMTADGLVTDPTWWAVVNLAAWLTVLSTLSVVFVRRGRNRQ</sequence>
<evidence type="ECO:0000259" key="6">
    <source>
        <dbReference type="Pfam" id="PF01061"/>
    </source>
</evidence>
<evidence type="ECO:0000256" key="4">
    <source>
        <dbReference type="ARBA" id="ARBA00023136"/>
    </source>
</evidence>
<comment type="subcellular location">
    <subcellularLocation>
        <location evidence="1">Membrane</location>
        <topology evidence="1">Multi-pass membrane protein</topology>
    </subcellularLocation>
</comment>
<feature type="transmembrane region" description="Helical" evidence="5">
    <location>
        <begin position="51"/>
        <end position="75"/>
    </location>
</feature>
<dbReference type="Pfam" id="PF01061">
    <property type="entry name" value="ABC2_membrane"/>
    <property type="match status" value="1"/>
</dbReference>
<accession>H5UNK6</accession>
<feature type="transmembrane region" description="Helical" evidence="5">
    <location>
        <begin position="221"/>
        <end position="243"/>
    </location>
</feature>
<evidence type="ECO:0000313" key="7">
    <source>
        <dbReference type="EMBL" id="GAB47314.1"/>
    </source>
</evidence>
<dbReference type="GO" id="GO:0016020">
    <property type="term" value="C:membrane"/>
    <property type="evidence" value="ECO:0007669"/>
    <property type="project" value="UniProtKB-SubCell"/>
</dbReference>
<dbReference type="AlphaFoldDB" id="H5UNK6"/>
<reference evidence="7 8" key="1">
    <citation type="submission" date="2012-02" db="EMBL/GenBank/DDBJ databases">
        <title>Whole genome shotgun sequence of Mobilicoccus pelagius NBRC 104925.</title>
        <authorList>
            <person name="Yoshida Y."/>
            <person name="Hosoyama A."/>
            <person name="Tsuchikane K."/>
            <person name="Katsumata H."/>
            <person name="Yamazaki S."/>
            <person name="Fujita N."/>
        </authorList>
    </citation>
    <scope>NUCLEOTIDE SEQUENCE [LARGE SCALE GENOMIC DNA]</scope>
    <source>
        <strain evidence="7 8">NBRC 104925</strain>
    </source>
</reference>
<evidence type="ECO:0000313" key="8">
    <source>
        <dbReference type="Proteomes" id="UP000004367"/>
    </source>
</evidence>
<dbReference type="OrthoDB" id="63188at2"/>
<feature type="transmembrane region" description="Helical" evidence="5">
    <location>
        <begin position="20"/>
        <end position="39"/>
    </location>
</feature>
<keyword evidence="8" id="KW-1185">Reference proteome</keyword>
<proteinExistence type="predicted"/>
<keyword evidence="4 5" id="KW-0472">Membrane</keyword>
<dbReference type="eggNOG" id="COG0842">
    <property type="taxonomic scope" value="Bacteria"/>
</dbReference>
<dbReference type="Proteomes" id="UP000004367">
    <property type="component" value="Unassembled WGS sequence"/>
</dbReference>
<dbReference type="STRING" id="1089455.MOPEL_009_00040"/>
<dbReference type="RefSeq" id="WP_009481212.1">
    <property type="nucleotide sequence ID" value="NZ_BAFE01000009.1"/>
</dbReference>
<evidence type="ECO:0000256" key="2">
    <source>
        <dbReference type="ARBA" id="ARBA00022692"/>
    </source>
</evidence>
<organism evidence="7 8">
    <name type="scientific">Mobilicoccus pelagius NBRC 104925</name>
    <dbReference type="NCBI Taxonomy" id="1089455"/>
    <lineage>
        <taxon>Bacteria</taxon>
        <taxon>Bacillati</taxon>
        <taxon>Actinomycetota</taxon>
        <taxon>Actinomycetes</taxon>
        <taxon>Micrococcales</taxon>
        <taxon>Dermatophilaceae</taxon>
        <taxon>Mobilicoccus</taxon>
    </lineage>
</organism>
<dbReference type="InterPro" id="IPR013525">
    <property type="entry name" value="ABC2_TM"/>
</dbReference>
<comment type="caution">
    <text evidence="7">The sequence shown here is derived from an EMBL/GenBank/DDBJ whole genome shotgun (WGS) entry which is preliminary data.</text>
</comment>
<feature type="transmembrane region" description="Helical" evidence="5">
    <location>
        <begin position="129"/>
        <end position="149"/>
    </location>
</feature>
<keyword evidence="3 5" id="KW-1133">Transmembrane helix</keyword>
<evidence type="ECO:0000256" key="5">
    <source>
        <dbReference type="SAM" id="Phobius"/>
    </source>
</evidence>